<dbReference type="InterPro" id="IPR008042">
    <property type="entry name" value="Retrotrans_Pao"/>
</dbReference>
<reference evidence="1 2" key="1">
    <citation type="journal article" date="2019" name="Sci. Rep.">
        <title>Orb-weaving spider Araneus ventricosus genome elucidates the spidroin gene catalogue.</title>
        <authorList>
            <person name="Kono N."/>
            <person name="Nakamura H."/>
            <person name="Ohtoshi R."/>
            <person name="Moran D.A.P."/>
            <person name="Shinohara A."/>
            <person name="Yoshida Y."/>
            <person name="Fujiwara M."/>
            <person name="Mori M."/>
            <person name="Tomita M."/>
            <person name="Arakawa K."/>
        </authorList>
    </citation>
    <scope>NUCLEOTIDE SEQUENCE [LARGE SCALE GENOMIC DNA]</scope>
</reference>
<organism evidence="1 2">
    <name type="scientific">Araneus ventricosus</name>
    <name type="common">Orbweaver spider</name>
    <name type="synonym">Epeira ventricosa</name>
    <dbReference type="NCBI Taxonomy" id="182803"/>
    <lineage>
        <taxon>Eukaryota</taxon>
        <taxon>Metazoa</taxon>
        <taxon>Ecdysozoa</taxon>
        <taxon>Arthropoda</taxon>
        <taxon>Chelicerata</taxon>
        <taxon>Arachnida</taxon>
        <taxon>Araneae</taxon>
        <taxon>Araneomorphae</taxon>
        <taxon>Entelegynae</taxon>
        <taxon>Araneoidea</taxon>
        <taxon>Araneidae</taxon>
        <taxon>Araneus</taxon>
    </lineage>
</organism>
<evidence type="ECO:0000313" key="2">
    <source>
        <dbReference type="Proteomes" id="UP000499080"/>
    </source>
</evidence>
<dbReference type="EMBL" id="BGPR01002511">
    <property type="protein sequence ID" value="GBM74721.1"/>
    <property type="molecule type" value="Genomic_DNA"/>
</dbReference>
<keyword evidence="2" id="KW-1185">Reference proteome</keyword>
<proteinExistence type="predicted"/>
<dbReference type="Pfam" id="PF05380">
    <property type="entry name" value="Peptidase_A17"/>
    <property type="match status" value="1"/>
</dbReference>
<sequence>MPDTFRVNTSGLKEICREKISKRAVLSTAHRLFDTIGATCPVSLVPKLLLQNIWKMKITWEDEVYETARTEILNWLKNVAYIENIEFPKYFGAENVEHLSSHFFCDASKCD</sequence>
<accession>A0A4Y2IAG4</accession>
<protein>
    <submittedName>
        <fullName evidence="1">Uncharacterized protein</fullName>
    </submittedName>
</protein>
<dbReference type="PANTHER" id="PTHR47331">
    <property type="entry name" value="PHD-TYPE DOMAIN-CONTAINING PROTEIN"/>
    <property type="match status" value="1"/>
</dbReference>
<comment type="caution">
    <text evidence="1">The sequence shown here is derived from an EMBL/GenBank/DDBJ whole genome shotgun (WGS) entry which is preliminary data.</text>
</comment>
<evidence type="ECO:0000313" key="1">
    <source>
        <dbReference type="EMBL" id="GBM74721.1"/>
    </source>
</evidence>
<dbReference type="AlphaFoldDB" id="A0A4Y2IAG4"/>
<dbReference type="PANTHER" id="PTHR47331:SF1">
    <property type="entry name" value="GAG-LIKE PROTEIN"/>
    <property type="match status" value="1"/>
</dbReference>
<dbReference type="OrthoDB" id="8039504at2759"/>
<name>A0A4Y2IAG4_ARAVE</name>
<dbReference type="Proteomes" id="UP000499080">
    <property type="component" value="Unassembled WGS sequence"/>
</dbReference>
<gene>
    <name evidence="1" type="ORF">AVEN_274855_1</name>
</gene>